<keyword evidence="2" id="KW-0808">Transferase</keyword>
<evidence type="ECO:0000256" key="2">
    <source>
        <dbReference type="ARBA" id="ARBA00022679"/>
    </source>
</evidence>
<dbReference type="RefSeq" id="WP_124896139.1">
    <property type="nucleotide sequence ID" value="NZ_CBDRDE010000004.1"/>
</dbReference>
<dbReference type="GO" id="GO:0016301">
    <property type="term" value="F:kinase activity"/>
    <property type="evidence" value="ECO:0007669"/>
    <property type="project" value="UniProtKB-KW"/>
</dbReference>
<evidence type="ECO:0000256" key="3">
    <source>
        <dbReference type="ARBA" id="ARBA00022777"/>
    </source>
</evidence>
<protein>
    <submittedName>
        <fullName evidence="5">Sugar kinase</fullName>
    </submittedName>
</protein>
<evidence type="ECO:0000313" key="6">
    <source>
        <dbReference type="Proteomes" id="UP000478836"/>
    </source>
</evidence>
<evidence type="ECO:0000313" key="5">
    <source>
        <dbReference type="EMBL" id="KAB1867418.1"/>
    </source>
</evidence>
<dbReference type="CDD" id="cd01166">
    <property type="entry name" value="KdgK"/>
    <property type="match status" value="1"/>
</dbReference>
<comment type="caution">
    <text evidence="5">The sequence shown here is derived from an EMBL/GenBank/DDBJ whole genome shotgun (WGS) entry which is preliminary data.</text>
</comment>
<dbReference type="Gene3D" id="3.40.1190.20">
    <property type="match status" value="1"/>
</dbReference>
<dbReference type="Pfam" id="PF00294">
    <property type="entry name" value="PfkB"/>
    <property type="match status" value="1"/>
</dbReference>
<dbReference type="PANTHER" id="PTHR43320:SF2">
    <property type="entry name" value="2-DEHYDRO-3-DEOXYGLUCONOKINASE_2-DEHYDRO-3-DEOXYGALACTONOKINASE"/>
    <property type="match status" value="1"/>
</dbReference>
<evidence type="ECO:0000259" key="4">
    <source>
        <dbReference type="Pfam" id="PF00294"/>
    </source>
</evidence>
<dbReference type="InterPro" id="IPR029056">
    <property type="entry name" value="Ribokinase-like"/>
</dbReference>
<reference evidence="6" key="1">
    <citation type="submission" date="2019-09" db="EMBL/GenBank/DDBJ databases">
        <title>Whole genome sequencing of Microbacterium maritypicum.</title>
        <authorList>
            <person name="Lenchi N."/>
        </authorList>
    </citation>
    <scope>NUCLEOTIDE SEQUENCE [LARGE SCALE GENOMIC DNA]</scope>
    <source>
        <strain evidence="6">G1</strain>
    </source>
</reference>
<dbReference type="GeneID" id="77476087"/>
<keyword evidence="3 5" id="KW-0418">Kinase</keyword>
<sequence length="311" mass="31920">MSTPVPASSSAPAIVCVGESMALITPTGAGLAEADTATITHAGAEANVAVGLAAAGHRAVWASRLGADPLGARLSAELERRGVELWVERDAESPTGVMFKDPGIESSSVFYYRRGSAASRMEPGFLRPEQLDGVRIVHTTGITPALSPSCLAMVDRLYDDARAAGATVSFDVNDRRALWGAEEAAATLARLADAADIAFVGRDEAERIWGTATPAEIRAFLPHCALLVVKDGDIGATAFDGDADPVFVPAPVVEVVEPVGAGDAFASGFLAATLDGADLSDRLSAGHAAAERVLTIAADLPPLVPLGGPRS</sequence>
<evidence type="ECO:0000256" key="1">
    <source>
        <dbReference type="ARBA" id="ARBA00010688"/>
    </source>
</evidence>
<name>A0ABQ6VAL5_9MICO</name>
<feature type="domain" description="Carbohydrate kinase PfkB" evidence="4">
    <location>
        <begin position="14"/>
        <end position="293"/>
    </location>
</feature>
<dbReference type="InterPro" id="IPR052700">
    <property type="entry name" value="Carb_kinase_PfkB-like"/>
</dbReference>
<dbReference type="SUPFAM" id="SSF53613">
    <property type="entry name" value="Ribokinase-like"/>
    <property type="match status" value="1"/>
</dbReference>
<dbReference type="InterPro" id="IPR011611">
    <property type="entry name" value="PfkB_dom"/>
</dbReference>
<organism evidence="5 6">
    <name type="scientific">Microbacterium algeriense</name>
    <dbReference type="NCBI Taxonomy" id="2615184"/>
    <lineage>
        <taxon>Bacteria</taxon>
        <taxon>Bacillati</taxon>
        <taxon>Actinomycetota</taxon>
        <taxon>Actinomycetes</taxon>
        <taxon>Micrococcales</taxon>
        <taxon>Microbacteriaceae</taxon>
        <taxon>Microbacterium</taxon>
    </lineage>
</organism>
<keyword evidence="6" id="KW-1185">Reference proteome</keyword>
<comment type="similarity">
    <text evidence="1">Belongs to the carbohydrate kinase PfkB family.</text>
</comment>
<dbReference type="PANTHER" id="PTHR43320">
    <property type="entry name" value="SUGAR KINASE"/>
    <property type="match status" value="1"/>
</dbReference>
<dbReference type="Proteomes" id="UP000478836">
    <property type="component" value="Unassembled WGS sequence"/>
</dbReference>
<proteinExistence type="inferred from homology"/>
<gene>
    <name evidence="5" type="ORF">F6A08_06470</name>
</gene>
<accession>A0ABQ6VAL5</accession>
<dbReference type="EMBL" id="WAAO01000001">
    <property type="protein sequence ID" value="KAB1867418.1"/>
    <property type="molecule type" value="Genomic_DNA"/>
</dbReference>